<feature type="region of interest" description="Disordered" evidence="1">
    <location>
        <begin position="1"/>
        <end position="45"/>
    </location>
</feature>
<keyword evidence="2" id="KW-0696">RNA-directed RNA polymerase</keyword>
<name>A0A1D1XJE9_9ARAE</name>
<accession>A0A1D1XJE9</accession>
<dbReference type="GO" id="GO:0003968">
    <property type="term" value="F:RNA-directed RNA polymerase activity"/>
    <property type="evidence" value="ECO:0007669"/>
    <property type="project" value="UniProtKB-KW"/>
</dbReference>
<sequence>MPLQGVFMETSSMPSPDLSLHISPPTGAPPQLHDPSPGATDHRDLGLDLCRRIGSLRPRADTSPAQTDLSLAHPSSSAAPPQALEAPWRALQGSQRLPTVLGQCQPNAVRSTTHGGAPLLESLSAPEGMRPIKGIPVYHSGPFPFLPADPKMGFYNQVPSYPSWAPSTFSSHSPPSCSSSNLEPVAPLLHPMGSAYHHRAAVGALAAGRFTGTSPESMVMMVRSDHHHHHQQQQQQQ</sequence>
<feature type="compositionally biased region" description="Low complexity" evidence="1">
    <location>
        <begin position="69"/>
        <end position="81"/>
    </location>
</feature>
<evidence type="ECO:0000313" key="2">
    <source>
        <dbReference type="EMBL" id="JAT42492.1"/>
    </source>
</evidence>
<keyword evidence="2" id="KW-0808">Transferase</keyword>
<dbReference type="EMBL" id="GDJX01025444">
    <property type="protein sequence ID" value="JAT42492.1"/>
    <property type="molecule type" value="Transcribed_RNA"/>
</dbReference>
<organism evidence="2">
    <name type="scientific">Anthurium amnicola</name>
    <dbReference type="NCBI Taxonomy" id="1678845"/>
    <lineage>
        <taxon>Eukaryota</taxon>
        <taxon>Viridiplantae</taxon>
        <taxon>Streptophyta</taxon>
        <taxon>Embryophyta</taxon>
        <taxon>Tracheophyta</taxon>
        <taxon>Spermatophyta</taxon>
        <taxon>Magnoliopsida</taxon>
        <taxon>Liliopsida</taxon>
        <taxon>Araceae</taxon>
        <taxon>Pothoideae</taxon>
        <taxon>Potheae</taxon>
        <taxon>Anthurium</taxon>
    </lineage>
</organism>
<proteinExistence type="predicted"/>
<protein>
    <submittedName>
        <fullName evidence="2">RNA-directed RNA polymerase</fullName>
    </submittedName>
</protein>
<feature type="region of interest" description="Disordered" evidence="1">
    <location>
        <begin position="57"/>
        <end position="81"/>
    </location>
</feature>
<gene>
    <name evidence="2" type="primary">RDRP_12</name>
    <name evidence="2" type="ORF">g.99708</name>
</gene>
<evidence type="ECO:0000256" key="1">
    <source>
        <dbReference type="SAM" id="MobiDB-lite"/>
    </source>
</evidence>
<dbReference type="AlphaFoldDB" id="A0A1D1XJE9"/>
<feature type="non-terminal residue" evidence="2">
    <location>
        <position position="237"/>
    </location>
</feature>
<reference evidence="2" key="1">
    <citation type="submission" date="2015-07" db="EMBL/GenBank/DDBJ databases">
        <title>Transcriptome Assembly of Anthurium amnicola.</title>
        <authorList>
            <person name="Suzuki J."/>
        </authorList>
    </citation>
    <scope>NUCLEOTIDE SEQUENCE</scope>
</reference>
<keyword evidence="2" id="KW-0548">Nucleotidyltransferase</keyword>